<dbReference type="Gene3D" id="3.40.50.720">
    <property type="entry name" value="NAD(P)-binding Rossmann-like Domain"/>
    <property type="match status" value="1"/>
</dbReference>
<evidence type="ECO:0000313" key="1">
    <source>
        <dbReference type="EMBL" id="CAF1149685.1"/>
    </source>
</evidence>
<accession>A0A814SMT5</accession>
<dbReference type="EMBL" id="CAJNOO010001418">
    <property type="protein sequence ID" value="CAF1149685.1"/>
    <property type="molecule type" value="Genomic_DNA"/>
</dbReference>
<gene>
    <name evidence="1" type="ORF">RFH988_LOCUS21841</name>
</gene>
<name>A0A814SMT5_9BILA</name>
<comment type="caution">
    <text evidence="1">The sequence shown here is derived from an EMBL/GenBank/DDBJ whole genome shotgun (WGS) entry which is preliminary data.</text>
</comment>
<protein>
    <submittedName>
        <fullName evidence="1">Uncharacterized protein</fullName>
    </submittedName>
</protein>
<dbReference type="AlphaFoldDB" id="A0A814SMT5"/>
<dbReference type="OrthoDB" id="300709at2759"/>
<evidence type="ECO:0000313" key="2">
    <source>
        <dbReference type="Proteomes" id="UP000663882"/>
    </source>
</evidence>
<sequence>MTTSAPSSRKACARSSSRSILLCILIRGDAFSAALGRKIRYVPLEWDEWKATTLKEHVSKGGWEQHAANHLANLARLVQKGTVEVSPNVELLTGSPGMDYGEWVKQHAEEFTKK</sequence>
<reference evidence="1" key="1">
    <citation type="submission" date="2021-02" db="EMBL/GenBank/DDBJ databases">
        <authorList>
            <person name="Nowell W R."/>
        </authorList>
    </citation>
    <scope>NUCLEOTIDE SEQUENCE</scope>
</reference>
<dbReference type="Proteomes" id="UP000663882">
    <property type="component" value="Unassembled WGS sequence"/>
</dbReference>
<proteinExistence type="predicted"/>
<organism evidence="1 2">
    <name type="scientific">Rotaria sordida</name>
    <dbReference type="NCBI Taxonomy" id="392033"/>
    <lineage>
        <taxon>Eukaryota</taxon>
        <taxon>Metazoa</taxon>
        <taxon>Spiralia</taxon>
        <taxon>Gnathifera</taxon>
        <taxon>Rotifera</taxon>
        <taxon>Eurotatoria</taxon>
        <taxon>Bdelloidea</taxon>
        <taxon>Philodinida</taxon>
        <taxon>Philodinidae</taxon>
        <taxon>Rotaria</taxon>
    </lineage>
</organism>